<keyword evidence="3" id="KW-1185">Reference proteome</keyword>
<evidence type="ECO:0000256" key="1">
    <source>
        <dbReference type="SAM" id="MobiDB-lite"/>
    </source>
</evidence>
<dbReference type="AlphaFoldDB" id="A0A9J5WXG4"/>
<dbReference type="EMBL" id="JACXVP010000010">
    <property type="protein sequence ID" value="KAG5579672.1"/>
    <property type="molecule type" value="Genomic_DNA"/>
</dbReference>
<gene>
    <name evidence="2" type="ORF">H5410_050299</name>
</gene>
<comment type="caution">
    <text evidence="2">The sequence shown here is derived from an EMBL/GenBank/DDBJ whole genome shotgun (WGS) entry which is preliminary data.</text>
</comment>
<organism evidence="2 3">
    <name type="scientific">Solanum commersonii</name>
    <name type="common">Commerson's wild potato</name>
    <name type="synonym">Commerson's nightshade</name>
    <dbReference type="NCBI Taxonomy" id="4109"/>
    <lineage>
        <taxon>Eukaryota</taxon>
        <taxon>Viridiplantae</taxon>
        <taxon>Streptophyta</taxon>
        <taxon>Embryophyta</taxon>
        <taxon>Tracheophyta</taxon>
        <taxon>Spermatophyta</taxon>
        <taxon>Magnoliopsida</taxon>
        <taxon>eudicotyledons</taxon>
        <taxon>Gunneridae</taxon>
        <taxon>Pentapetalae</taxon>
        <taxon>asterids</taxon>
        <taxon>lamiids</taxon>
        <taxon>Solanales</taxon>
        <taxon>Solanaceae</taxon>
        <taxon>Solanoideae</taxon>
        <taxon>Solaneae</taxon>
        <taxon>Solanum</taxon>
    </lineage>
</organism>
<reference evidence="2 3" key="1">
    <citation type="submission" date="2020-09" db="EMBL/GenBank/DDBJ databases">
        <title>De no assembly of potato wild relative species, Solanum commersonii.</title>
        <authorList>
            <person name="Cho K."/>
        </authorList>
    </citation>
    <scope>NUCLEOTIDE SEQUENCE [LARGE SCALE GENOMIC DNA]</scope>
    <source>
        <strain evidence="2">LZ3.2</strain>
        <tissue evidence="2">Leaf</tissue>
    </source>
</reference>
<evidence type="ECO:0000313" key="3">
    <source>
        <dbReference type="Proteomes" id="UP000824120"/>
    </source>
</evidence>
<dbReference type="Proteomes" id="UP000824120">
    <property type="component" value="Chromosome 10"/>
</dbReference>
<name>A0A9J5WXG4_SOLCO</name>
<sequence>MDISSHTKGLTRKKESNIKKWFVNSSWMSLSIDHVTSSYSPELGHTTPKSLSWQSQNYRRRDINYDSSPSFNLEKDALSAVRAKAAIIEEDALSVASSVVHLQNRNYKRRGIKCGSSLKPQLQKKRKIFYVWFFIKATTLKEDDPHRNCRRRCTKCGSSLKPQLQRKRHQVRFVVEAATTKKKIFHVWFVIKATTLKEDDPRMIRHQSCNCRRRCTKCGSSLKPQLQKKRHQVWFVIKVETTKMMTKFSINAEISMRLFGEDAEKLKSLFSIESSFSSSSPTPRCKRFGETPQSAKQ</sequence>
<evidence type="ECO:0000313" key="2">
    <source>
        <dbReference type="EMBL" id="KAG5579672.1"/>
    </source>
</evidence>
<protein>
    <submittedName>
        <fullName evidence="2">Uncharacterized protein</fullName>
    </submittedName>
</protein>
<accession>A0A9J5WXG4</accession>
<feature type="region of interest" description="Disordered" evidence="1">
    <location>
        <begin position="274"/>
        <end position="297"/>
    </location>
</feature>
<proteinExistence type="predicted"/>